<dbReference type="EMBL" id="CABVGZ010000085">
    <property type="protein sequence ID" value="VVN38736.1"/>
    <property type="molecule type" value="Genomic_DNA"/>
</dbReference>
<gene>
    <name evidence="1" type="ORF">PS624_05269</name>
</gene>
<sequence length="157" mass="17357">MVTEFVFPSEESPSSGSLRANINGVAFVSDGLNFAYDYHVPMRRMYLTLAAVQEARNSQGKTVVKIIEVVFSAEIENGRSDIVNGHVAAAYSTMEKVDGKSSTRIFNADEGSFDITFDREKNIYKGKFHFQSKDAVHPGVLISDGEFDITGRDSFTI</sequence>
<accession>A0A5E7WR05</accession>
<evidence type="ECO:0000313" key="1">
    <source>
        <dbReference type="EMBL" id="VVN38736.1"/>
    </source>
</evidence>
<dbReference type="RefSeq" id="WP_127926660.1">
    <property type="nucleotide sequence ID" value="NZ_CABVGZ010000085.1"/>
</dbReference>
<reference evidence="1 2" key="1">
    <citation type="submission" date="2019-09" db="EMBL/GenBank/DDBJ databases">
        <authorList>
            <person name="Chandra G."/>
            <person name="Truman W A."/>
        </authorList>
    </citation>
    <scope>NUCLEOTIDE SEQUENCE [LARGE SCALE GENOMIC DNA]</scope>
    <source>
        <strain evidence="1">PS624</strain>
    </source>
</reference>
<name>A0A5E7WR05_PSEFL</name>
<dbReference type="AlphaFoldDB" id="A0A5E7WR05"/>
<organism evidence="1 2">
    <name type="scientific">Pseudomonas fluorescens</name>
    <dbReference type="NCBI Taxonomy" id="294"/>
    <lineage>
        <taxon>Bacteria</taxon>
        <taxon>Pseudomonadati</taxon>
        <taxon>Pseudomonadota</taxon>
        <taxon>Gammaproteobacteria</taxon>
        <taxon>Pseudomonadales</taxon>
        <taxon>Pseudomonadaceae</taxon>
        <taxon>Pseudomonas</taxon>
    </lineage>
</organism>
<proteinExistence type="predicted"/>
<evidence type="ECO:0000313" key="2">
    <source>
        <dbReference type="Proteomes" id="UP000326241"/>
    </source>
</evidence>
<protein>
    <submittedName>
        <fullName evidence="1">Uncharacterized protein</fullName>
    </submittedName>
</protein>
<dbReference type="Proteomes" id="UP000326241">
    <property type="component" value="Unassembled WGS sequence"/>
</dbReference>